<dbReference type="Pfam" id="PF01204">
    <property type="entry name" value="Trehalase"/>
    <property type="match status" value="1"/>
</dbReference>
<evidence type="ECO:0000256" key="2">
    <source>
        <dbReference type="ARBA" id="ARBA00023295"/>
    </source>
</evidence>
<dbReference type="SUPFAM" id="SSF48208">
    <property type="entry name" value="Six-hairpin glycosidases"/>
    <property type="match status" value="1"/>
</dbReference>
<protein>
    <submittedName>
        <fullName evidence="3">Trehalase family glycosidase</fullName>
    </submittedName>
</protein>
<dbReference type="EMBL" id="JAZGLY010000005">
    <property type="protein sequence ID" value="MEE6187613.1"/>
    <property type="molecule type" value="Genomic_DNA"/>
</dbReference>
<dbReference type="Gene3D" id="1.50.10.10">
    <property type="match status" value="1"/>
</dbReference>
<evidence type="ECO:0000256" key="1">
    <source>
        <dbReference type="ARBA" id="ARBA00022801"/>
    </source>
</evidence>
<dbReference type="RefSeq" id="WP_330975021.1">
    <property type="nucleotide sequence ID" value="NZ_JAZGLY010000005.1"/>
</dbReference>
<dbReference type="PANTHER" id="PTHR23403:SF1">
    <property type="entry name" value="TREHALASE"/>
    <property type="match status" value="1"/>
</dbReference>
<evidence type="ECO:0000313" key="4">
    <source>
        <dbReference type="Proteomes" id="UP001357452"/>
    </source>
</evidence>
<organism evidence="3 4">
    <name type="scientific">Niabella digestorum</name>
    <dbReference type="NCBI Taxonomy" id="3117701"/>
    <lineage>
        <taxon>Bacteria</taxon>
        <taxon>Pseudomonadati</taxon>
        <taxon>Bacteroidota</taxon>
        <taxon>Chitinophagia</taxon>
        <taxon>Chitinophagales</taxon>
        <taxon>Chitinophagaceae</taxon>
        <taxon>Niabella</taxon>
    </lineage>
</organism>
<proteinExistence type="predicted"/>
<dbReference type="PANTHER" id="PTHR23403">
    <property type="entry name" value="TREHALASE"/>
    <property type="match status" value="1"/>
</dbReference>
<dbReference type="PROSITE" id="PS00927">
    <property type="entry name" value="TREHALASE_1"/>
    <property type="match status" value="1"/>
</dbReference>
<sequence length="505" mass="58906">MIINTTDIGFYKRDLFKRVQLEHLFEDQKTFADALPLMDTKIIEARYREEVQKPGFDLKAFIYEHFEIPRYQPRTIEVQIKKSIREHIIGLWDVLTRVNTVPRGSLLGLPYPYVAPGGRFDEMYYWDSYFTMLGLAVSNRIDLVEYMVENFTYLINTVGFIPNATRNYYLTRSQIPFYAAMIKLLQGLKGEEVLGKYLPALEKEYAFWMHGAEHLNPKDYHYKRVVRMEDGTILNRYWDDEDAPRPEGYAFDVKLDTHKEGFYRHIRAACESGWDFSSRWFEDEKDVRTICTTDIIPVDLNCMVLLLEKTLLEAYEYIADTEKADRLQNVVTMRIEAINKFMWDDELGVYRDFNFKKKKNTNAFTLAMLFPLFVRISKPDRAKRVLSFVSEKMLNTGGLQTTMVNSDQQWDASNGWAPLQWIGYKSALNYDDKKLAYAIKKSWMDTLEAGYERTGKLMEKYPVSGLPVVLDAGGEYLNQDGFGWTNGVYLGMAVADMENTVITHN</sequence>
<keyword evidence="4" id="KW-1185">Reference proteome</keyword>
<gene>
    <name evidence="3" type="ORF">V2H41_10035</name>
</gene>
<name>A0ABU7RHX3_9BACT</name>
<reference evidence="3 4" key="1">
    <citation type="submission" date="2024-01" db="EMBL/GenBank/DDBJ databases">
        <title>Niabella digestum sp. nov., isolated from waste digestion system.</title>
        <authorList>
            <person name="Zhang L."/>
        </authorList>
    </citation>
    <scope>NUCLEOTIDE SEQUENCE [LARGE SCALE GENOMIC DNA]</scope>
    <source>
        <strain evidence="3 4">A18</strain>
    </source>
</reference>
<keyword evidence="1" id="KW-0378">Hydrolase</keyword>
<dbReference type="InterPro" id="IPR012341">
    <property type="entry name" value="6hp_glycosidase-like_sf"/>
</dbReference>
<dbReference type="PRINTS" id="PR00744">
    <property type="entry name" value="GLHYDRLASE37"/>
</dbReference>
<accession>A0ABU7RHX3</accession>
<dbReference type="GO" id="GO:0016798">
    <property type="term" value="F:hydrolase activity, acting on glycosyl bonds"/>
    <property type="evidence" value="ECO:0007669"/>
    <property type="project" value="UniProtKB-KW"/>
</dbReference>
<dbReference type="InterPro" id="IPR008928">
    <property type="entry name" value="6-hairpin_glycosidase_sf"/>
</dbReference>
<dbReference type="Proteomes" id="UP001357452">
    <property type="component" value="Unassembled WGS sequence"/>
</dbReference>
<dbReference type="InterPro" id="IPR018232">
    <property type="entry name" value="Glyco_hydro_37_CS"/>
</dbReference>
<comment type="caution">
    <text evidence="3">The sequence shown here is derived from an EMBL/GenBank/DDBJ whole genome shotgun (WGS) entry which is preliminary data.</text>
</comment>
<evidence type="ECO:0000313" key="3">
    <source>
        <dbReference type="EMBL" id="MEE6187613.1"/>
    </source>
</evidence>
<keyword evidence="2 3" id="KW-0326">Glycosidase</keyword>
<dbReference type="InterPro" id="IPR001661">
    <property type="entry name" value="Glyco_hydro_37"/>
</dbReference>